<dbReference type="Gene3D" id="3.30.2130.30">
    <property type="match status" value="1"/>
</dbReference>
<keyword evidence="7" id="KW-1185">Reference proteome</keyword>
<dbReference type="PANTHER" id="PTHR14911:SF1">
    <property type="entry name" value="THUMP DOMAIN-CONTAINING PROTEIN 2"/>
    <property type="match status" value="1"/>
</dbReference>
<evidence type="ECO:0000256" key="4">
    <source>
        <dbReference type="SAM" id="MobiDB-lite"/>
    </source>
</evidence>
<gene>
    <name evidence="6" type="primary">THUMPD2</name>
</gene>
<feature type="region of interest" description="Disordered" evidence="4">
    <location>
        <begin position="119"/>
        <end position="151"/>
    </location>
</feature>
<sequence>SLCASRTTMKEQSPVIRYFCTAGSGMEDFLVQEVGRKLSATDVERIPGRVFFSTAARVSAVAQLRSAERLFLLIQRGAPIAVPANEAKAAGAVQQCVLADPDMWTNALRTWSQLKAELEDAKGQGQKRKREEGEKCGKTGEESARAPSGLEPPTFRVSCRCSGAVARRLGSQALSRVIGGAIRQQLGWRADLREPNLEVNMSLSDDHHVLGIPLLRQPLATRRYLRHTGLRSTIAWALASLANIKEGCVVVDPMCGVGTILLEAAQECPNSYFLGLDADACQLKRAAENVALAQLQARVQLLVVSVPADIPFPSGSIDMLVCDVPFGRKFSCGANMSDGLLEIVGEMERVLCAGGTLVLLLSLQLSSLLKKKIDPSAHLPPHRRSPDTASQAQTCPSHVPAACAPQPLGSLRLRSVHRVSLGNTDALIHTYTKAQST</sequence>
<dbReference type="InterPro" id="IPR000241">
    <property type="entry name" value="RlmKL-like_Mtase"/>
</dbReference>
<protein>
    <recommendedName>
        <fullName evidence="5">THUMP domain-containing protein</fullName>
    </recommendedName>
</protein>
<dbReference type="InterPro" id="IPR029063">
    <property type="entry name" value="SAM-dependent_MTases_sf"/>
</dbReference>
<proteinExistence type="inferred from homology"/>
<feature type="region of interest" description="Disordered" evidence="4">
    <location>
        <begin position="376"/>
        <end position="395"/>
    </location>
</feature>
<evidence type="ECO:0000256" key="1">
    <source>
        <dbReference type="ARBA" id="ARBA00008361"/>
    </source>
</evidence>
<keyword evidence="2" id="KW-0808">Transferase</keyword>
<dbReference type="GeneTree" id="ENSGT00530000063557"/>
<accession>A0AAY4E856</accession>
<dbReference type="PROSITE" id="PS51165">
    <property type="entry name" value="THUMP"/>
    <property type="match status" value="1"/>
</dbReference>
<feature type="compositionally biased region" description="Basic and acidic residues" evidence="4">
    <location>
        <begin position="129"/>
        <end position="144"/>
    </location>
</feature>
<reference evidence="6" key="2">
    <citation type="submission" date="2025-08" db="UniProtKB">
        <authorList>
            <consortium name="Ensembl"/>
        </authorList>
    </citation>
    <scope>IDENTIFICATION</scope>
</reference>
<dbReference type="InterPro" id="IPR004114">
    <property type="entry name" value="THUMP_dom"/>
</dbReference>
<dbReference type="Pfam" id="PF01170">
    <property type="entry name" value="UPF0020"/>
    <property type="match status" value="1"/>
</dbReference>
<dbReference type="GO" id="GO:0016423">
    <property type="term" value="F:tRNA (guanine) methyltransferase activity"/>
    <property type="evidence" value="ECO:0007669"/>
    <property type="project" value="TreeGrafter"/>
</dbReference>
<dbReference type="SMART" id="SM00981">
    <property type="entry name" value="THUMP"/>
    <property type="match status" value="1"/>
</dbReference>
<comment type="similarity">
    <text evidence="1">Belongs to the methyltransferase superfamily.</text>
</comment>
<reference evidence="6 7" key="1">
    <citation type="submission" date="2020-06" db="EMBL/GenBank/DDBJ databases">
        <authorList>
            <consortium name="Wellcome Sanger Institute Data Sharing"/>
        </authorList>
    </citation>
    <scope>NUCLEOTIDE SEQUENCE [LARGE SCALE GENOMIC DNA]</scope>
</reference>
<dbReference type="SUPFAM" id="SSF143437">
    <property type="entry name" value="THUMP domain-like"/>
    <property type="match status" value="1"/>
</dbReference>
<evidence type="ECO:0000259" key="5">
    <source>
        <dbReference type="PROSITE" id="PS51165"/>
    </source>
</evidence>
<dbReference type="AlphaFoldDB" id="A0AAY4E856"/>
<evidence type="ECO:0000256" key="3">
    <source>
        <dbReference type="PROSITE-ProRule" id="PRU00529"/>
    </source>
</evidence>
<keyword evidence="2" id="KW-0489">Methyltransferase</keyword>
<dbReference type="CDD" id="cd11715">
    <property type="entry name" value="THUMP_AdoMetMT"/>
    <property type="match status" value="1"/>
</dbReference>
<dbReference type="GO" id="GO:0003723">
    <property type="term" value="F:RNA binding"/>
    <property type="evidence" value="ECO:0007669"/>
    <property type="project" value="UniProtKB-UniRule"/>
</dbReference>
<dbReference type="Gene3D" id="3.40.50.150">
    <property type="entry name" value="Vaccinia Virus protein VP39"/>
    <property type="match status" value="1"/>
</dbReference>
<dbReference type="GO" id="GO:0030488">
    <property type="term" value="P:tRNA methylation"/>
    <property type="evidence" value="ECO:0007669"/>
    <property type="project" value="TreeGrafter"/>
</dbReference>
<dbReference type="PANTHER" id="PTHR14911">
    <property type="entry name" value="THUMP DOMAIN-CONTAINING"/>
    <property type="match status" value="1"/>
</dbReference>
<dbReference type="Proteomes" id="UP000694580">
    <property type="component" value="Chromosome 8"/>
</dbReference>
<dbReference type="GO" id="GO:0043527">
    <property type="term" value="C:tRNA methyltransferase complex"/>
    <property type="evidence" value="ECO:0007669"/>
    <property type="project" value="UniProtKB-ARBA"/>
</dbReference>
<dbReference type="CDD" id="cd02440">
    <property type="entry name" value="AdoMet_MTases"/>
    <property type="match status" value="1"/>
</dbReference>
<name>A0AAY4E856_9TELE</name>
<reference evidence="6" key="3">
    <citation type="submission" date="2025-09" db="UniProtKB">
        <authorList>
            <consortium name="Ensembl"/>
        </authorList>
    </citation>
    <scope>IDENTIFICATION</scope>
</reference>
<feature type="domain" description="THUMP" evidence="5">
    <location>
        <begin position="112"/>
        <end position="214"/>
    </location>
</feature>
<evidence type="ECO:0000313" key="6">
    <source>
        <dbReference type="Ensembl" id="ENSDCDP00010053126.1"/>
    </source>
</evidence>
<dbReference type="Ensembl" id="ENSDCDT00010063623.1">
    <property type="protein sequence ID" value="ENSDCDP00010053126.1"/>
    <property type="gene ID" value="ENSDCDG00010030907.1"/>
</dbReference>
<evidence type="ECO:0000256" key="2">
    <source>
        <dbReference type="ARBA" id="ARBA00022603"/>
    </source>
</evidence>
<keyword evidence="3" id="KW-0694">RNA-binding</keyword>
<evidence type="ECO:0000313" key="7">
    <source>
        <dbReference type="Proteomes" id="UP000694580"/>
    </source>
</evidence>
<dbReference type="SUPFAM" id="SSF53335">
    <property type="entry name" value="S-adenosyl-L-methionine-dependent methyltransferases"/>
    <property type="match status" value="1"/>
</dbReference>
<organism evidence="6 7">
    <name type="scientific">Denticeps clupeoides</name>
    <name type="common">denticle herring</name>
    <dbReference type="NCBI Taxonomy" id="299321"/>
    <lineage>
        <taxon>Eukaryota</taxon>
        <taxon>Metazoa</taxon>
        <taxon>Chordata</taxon>
        <taxon>Craniata</taxon>
        <taxon>Vertebrata</taxon>
        <taxon>Euteleostomi</taxon>
        <taxon>Actinopterygii</taxon>
        <taxon>Neopterygii</taxon>
        <taxon>Teleostei</taxon>
        <taxon>Clupei</taxon>
        <taxon>Clupeiformes</taxon>
        <taxon>Denticipitoidei</taxon>
        <taxon>Denticipitidae</taxon>
        <taxon>Denticeps</taxon>
    </lineage>
</organism>